<dbReference type="EMBL" id="VWCJ01000008">
    <property type="protein sequence ID" value="KAA4996458.1"/>
    <property type="molecule type" value="Genomic_DNA"/>
</dbReference>
<dbReference type="Pfam" id="PF18765">
    <property type="entry name" value="Polbeta"/>
    <property type="match status" value="1"/>
</dbReference>
<sequence>MFGLSDTVIDDLKGIFKQYPNIEEVLIFGSRAKGNYLEGSDIDLALIGEGLTFDTIMDINIKIEDLELLYKVDILNYMEKRGTPIGDHIDRVGQLFYKKDMADK</sequence>
<feature type="domain" description="Polymerase beta nucleotidyltransferase" evidence="1">
    <location>
        <begin position="12"/>
        <end position="100"/>
    </location>
</feature>
<name>A0A642HJE6_BACFG</name>
<accession>A0A642HJE6</accession>
<dbReference type="InterPro" id="IPR043519">
    <property type="entry name" value="NT_sf"/>
</dbReference>
<dbReference type="Gene3D" id="3.30.460.10">
    <property type="entry name" value="Beta Polymerase, domain 2"/>
    <property type="match status" value="1"/>
</dbReference>
<evidence type="ECO:0000259" key="1">
    <source>
        <dbReference type="Pfam" id="PF18765"/>
    </source>
</evidence>
<dbReference type="InterPro" id="IPR041633">
    <property type="entry name" value="Polbeta"/>
</dbReference>
<comment type="caution">
    <text evidence="2">The sequence shown here is derived from an EMBL/GenBank/DDBJ whole genome shotgun (WGS) entry which is preliminary data.</text>
</comment>
<dbReference type="CDD" id="cd05403">
    <property type="entry name" value="NT_KNTase_like"/>
    <property type="match status" value="1"/>
</dbReference>
<organism evidence="2 3">
    <name type="scientific">Bacteroides fragilis</name>
    <dbReference type="NCBI Taxonomy" id="817"/>
    <lineage>
        <taxon>Bacteria</taxon>
        <taxon>Pseudomonadati</taxon>
        <taxon>Bacteroidota</taxon>
        <taxon>Bacteroidia</taxon>
        <taxon>Bacteroidales</taxon>
        <taxon>Bacteroidaceae</taxon>
        <taxon>Bacteroides</taxon>
    </lineage>
</organism>
<dbReference type="Proteomes" id="UP000460666">
    <property type="component" value="Unassembled WGS sequence"/>
</dbReference>
<dbReference type="RefSeq" id="WP_130071240.1">
    <property type="nucleotide sequence ID" value="NZ_RCXN01000007.1"/>
</dbReference>
<gene>
    <name evidence="2" type="ORF">F2Z89_13510</name>
</gene>
<reference evidence="2 3" key="1">
    <citation type="journal article" date="2019" name="Nat. Med.">
        <title>A library of human gut bacterial isolates paired with longitudinal multiomics data enables mechanistic microbiome research.</title>
        <authorList>
            <person name="Poyet M."/>
            <person name="Groussin M."/>
            <person name="Gibbons S.M."/>
            <person name="Avila-Pacheco J."/>
            <person name="Jiang X."/>
            <person name="Kearney S.M."/>
            <person name="Perrotta A.R."/>
            <person name="Berdy B."/>
            <person name="Zhao S."/>
            <person name="Lieberman T.D."/>
            <person name="Swanson P.K."/>
            <person name="Smith M."/>
            <person name="Roesemann S."/>
            <person name="Alexander J.E."/>
            <person name="Rich S.A."/>
            <person name="Livny J."/>
            <person name="Vlamakis H."/>
            <person name="Clish C."/>
            <person name="Bullock K."/>
            <person name="Deik A."/>
            <person name="Scott J."/>
            <person name="Pierce K.A."/>
            <person name="Xavier R.J."/>
            <person name="Alm E.J."/>
        </authorList>
    </citation>
    <scope>NUCLEOTIDE SEQUENCE [LARGE SCALE GENOMIC DNA]</scope>
    <source>
        <strain evidence="2 3">BIOML-A46</strain>
    </source>
</reference>
<dbReference type="AlphaFoldDB" id="A0A642HJE6"/>
<evidence type="ECO:0000313" key="2">
    <source>
        <dbReference type="EMBL" id="KAA4996458.1"/>
    </source>
</evidence>
<protein>
    <submittedName>
        <fullName evidence="2">Nucleotidyltransferase domain-containing protein</fullName>
    </submittedName>
</protein>
<evidence type="ECO:0000313" key="3">
    <source>
        <dbReference type="Proteomes" id="UP000460666"/>
    </source>
</evidence>
<dbReference type="SUPFAM" id="SSF81301">
    <property type="entry name" value="Nucleotidyltransferase"/>
    <property type="match status" value="1"/>
</dbReference>
<keyword evidence="2" id="KW-0808">Transferase</keyword>
<proteinExistence type="predicted"/>
<dbReference type="GO" id="GO:0016740">
    <property type="term" value="F:transferase activity"/>
    <property type="evidence" value="ECO:0007669"/>
    <property type="project" value="UniProtKB-KW"/>
</dbReference>